<evidence type="ECO:0000313" key="4">
    <source>
        <dbReference type="Proteomes" id="UP000471082"/>
    </source>
</evidence>
<evidence type="ECO:0008006" key="5">
    <source>
        <dbReference type="Google" id="ProtNLM"/>
    </source>
</evidence>
<feature type="compositionally biased region" description="Pro residues" evidence="1">
    <location>
        <begin position="38"/>
        <end position="52"/>
    </location>
</feature>
<evidence type="ECO:0000313" key="3">
    <source>
        <dbReference type="EMBL" id="NEL77974.1"/>
    </source>
</evidence>
<reference evidence="3 4" key="1">
    <citation type="submission" date="2019-11" db="EMBL/GenBank/DDBJ databases">
        <title>Genome-resolved metagenomics to study the prevalence of co-infection and intraspecific heterogeneity among plant pathogen metapopulations.</title>
        <authorList>
            <person name="Newberry E."/>
            <person name="Bhandari R."/>
            <person name="Kemble J."/>
            <person name="Sikora E."/>
            <person name="Potnis N."/>
        </authorList>
    </citation>
    <scope>NUCLEOTIDE SEQUENCE [LARGE SCALE GENOMIC DNA]</scope>
    <source>
        <strain evidence="3">Xp_Tom_Tuscaloosa_18b</strain>
    </source>
</reference>
<dbReference type="RefSeq" id="WP_126952827.1">
    <property type="nucleotide sequence ID" value="NZ_JAJIUT010000038.1"/>
</dbReference>
<proteinExistence type="predicted"/>
<dbReference type="PROSITE" id="PS51257">
    <property type="entry name" value="PROKAR_LIPOPROTEIN"/>
    <property type="match status" value="1"/>
</dbReference>
<dbReference type="AlphaFoldDB" id="A0A6P0GX41"/>
<name>A0A6P0GX41_XANPE</name>
<organism evidence="3 4">
    <name type="scientific">Xanthomonas perforans</name>
    <dbReference type="NCBI Taxonomy" id="442694"/>
    <lineage>
        <taxon>Bacteria</taxon>
        <taxon>Pseudomonadati</taxon>
        <taxon>Pseudomonadota</taxon>
        <taxon>Gammaproteobacteria</taxon>
        <taxon>Lysobacterales</taxon>
        <taxon>Lysobacteraceae</taxon>
        <taxon>Xanthomonas</taxon>
    </lineage>
</organism>
<feature type="signal peptide" evidence="2">
    <location>
        <begin position="1"/>
        <end position="19"/>
    </location>
</feature>
<dbReference type="Proteomes" id="UP000471082">
    <property type="component" value="Unassembled WGS sequence"/>
</dbReference>
<keyword evidence="2" id="KW-0732">Signal</keyword>
<comment type="caution">
    <text evidence="3">The sequence shown here is derived from an EMBL/GenBank/DDBJ whole genome shotgun (WGS) entry which is preliminary data.</text>
</comment>
<protein>
    <recommendedName>
        <fullName evidence="5">Conjugal transfer protein TraI</fullName>
    </recommendedName>
</protein>
<feature type="chain" id="PRO_5030159320" description="Conjugal transfer protein TraI" evidence="2">
    <location>
        <begin position="20"/>
        <end position="66"/>
    </location>
</feature>
<sequence length="66" mass="6874">MKNLIVLFLSAGLCLLAGCASDPMKPDRPNGKRVPINLTPPPVEQPMTPPASPAGKAPKQGVDRNG</sequence>
<feature type="region of interest" description="Disordered" evidence="1">
    <location>
        <begin position="21"/>
        <end position="66"/>
    </location>
</feature>
<evidence type="ECO:0000256" key="1">
    <source>
        <dbReference type="SAM" id="MobiDB-lite"/>
    </source>
</evidence>
<dbReference type="EMBL" id="JAAGYU010000092">
    <property type="protein sequence ID" value="NEL77974.1"/>
    <property type="molecule type" value="Genomic_DNA"/>
</dbReference>
<accession>A0A6P0GX41</accession>
<dbReference type="GeneID" id="39482733"/>
<gene>
    <name evidence="3" type="ORF">G3W61_17235</name>
</gene>
<evidence type="ECO:0000256" key="2">
    <source>
        <dbReference type="SAM" id="SignalP"/>
    </source>
</evidence>